<dbReference type="InterPro" id="IPR020830">
    <property type="entry name" value="GlycerAld_3-P_DH_AS"/>
</dbReference>
<sequence length="357" mass="40179">MSDARHVHVIGTGTIGEPLIGLLADFREPLGIQTVSFHKRTPLSTERAKVKSLMDRGALLCTDPEAISKFEDQGFKVSWDAEEAINRASVVIDCTPSGVGHENKKRYYDRFTHNTLGFIAQGSEFGFGKMYARGINDDALDHENDKFVHVVSCNTHNISVLVKTLAITNENPDNLLEAKFVMMRRSSDTSQDGDFIPAPKVGKHDDPRFGTHHARDAWHLFQTLDYDLPLYSSAIKLNTQFMHCLWFSMKLKEKISLPTVIQRLRENRRIATTEKTSANQIYSFGRDHGHYGRILSQTVVPLKSLSIVGENEVVGFAYTPQDGNPLLSSVAIACWYLDPNDIGTRLDCLRPFLFHEI</sequence>
<dbReference type="CDD" id="cd18127">
    <property type="entry name" value="GAPDH_II_C"/>
    <property type="match status" value="1"/>
</dbReference>
<accession>A0A956SBV1</accession>
<evidence type="ECO:0008006" key="3">
    <source>
        <dbReference type="Google" id="ProtNLM"/>
    </source>
</evidence>
<proteinExistence type="predicted"/>
<protein>
    <recommendedName>
        <fullName evidence="3">Glyceraldehyde-3-phosphate dehydrogenase</fullName>
    </recommendedName>
</protein>
<dbReference type="EMBL" id="JAGQHS010000007">
    <property type="protein sequence ID" value="MCA9754640.1"/>
    <property type="molecule type" value="Genomic_DNA"/>
</dbReference>
<dbReference type="SUPFAM" id="SSF55347">
    <property type="entry name" value="Glyceraldehyde-3-phosphate dehydrogenase-like, C-terminal domain"/>
    <property type="match status" value="1"/>
</dbReference>
<evidence type="ECO:0000313" key="1">
    <source>
        <dbReference type="EMBL" id="MCA9754640.1"/>
    </source>
</evidence>
<dbReference type="InterPro" id="IPR036291">
    <property type="entry name" value="NAD(P)-bd_dom_sf"/>
</dbReference>
<dbReference type="SUPFAM" id="SSF51735">
    <property type="entry name" value="NAD(P)-binding Rossmann-fold domains"/>
    <property type="match status" value="1"/>
</dbReference>
<name>A0A956SBV1_UNCEI</name>
<dbReference type="Gene3D" id="3.30.360.10">
    <property type="entry name" value="Dihydrodipicolinate Reductase, domain 2"/>
    <property type="match status" value="1"/>
</dbReference>
<dbReference type="Proteomes" id="UP000739538">
    <property type="component" value="Unassembled WGS sequence"/>
</dbReference>
<dbReference type="Gene3D" id="3.40.50.720">
    <property type="entry name" value="NAD(P)-binding Rossmann-like Domain"/>
    <property type="match status" value="1"/>
</dbReference>
<comment type="caution">
    <text evidence="1">The sequence shown here is derived from an EMBL/GenBank/DDBJ whole genome shotgun (WGS) entry which is preliminary data.</text>
</comment>
<dbReference type="GO" id="GO:0016620">
    <property type="term" value="F:oxidoreductase activity, acting on the aldehyde or oxo group of donors, NAD or NADP as acceptor"/>
    <property type="evidence" value="ECO:0007669"/>
    <property type="project" value="InterPro"/>
</dbReference>
<organism evidence="1 2">
    <name type="scientific">Eiseniibacteriota bacterium</name>
    <dbReference type="NCBI Taxonomy" id="2212470"/>
    <lineage>
        <taxon>Bacteria</taxon>
        <taxon>Candidatus Eiseniibacteriota</taxon>
    </lineage>
</organism>
<reference evidence="1" key="1">
    <citation type="submission" date="2020-04" db="EMBL/GenBank/DDBJ databases">
        <authorList>
            <person name="Zhang T."/>
        </authorList>
    </citation>
    <scope>NUCLEOTIDE SEQUENCE</scope>
    <source>
        <strain evidence="1">HKST-UBA02</strain>
    </source>
</reference>
<dbReference type="CDD" id="cd02278">
    <property type="entry name" value="GAPDH_II_N"/>
    <property type="match status" value="1"/>
</dbReference>
<dbReference type="AlphaFoldDB" id="A0A956SBV1"/>
<evidence type="ECO:0000313" key="2">
    <source>
        <dbReference type="Proteomes" id="UP000739538"/>
    </source>
</evidence>
<dbReference type="PROSITE" id="PS00071">
    <property type="entry name" value="GAPDH"/>
    <property type="match status" value="1"/>
</dbReference>
<reference evidence="1" key="2">
    <citation type="journal article" date="2021" name="Microbiome">
        <title>Successional dynamics and alternative stable states in a saline activated sludge microbial community over 9 years.</title>
        <authorList>
            <person name="Wang Y."/>
            <person name="Ye J."/>
            <person name="Ju F."/>
            <person name="Liu L."/>
            <person name="Boyd J.A."/>
            <person name="Deng Y."/>
            <person name="Parks D.H."/>
            <person name="Jiang X."/>
            <person name="Yin X."/>
            <person name="Woodcroft B.J."/>
            <person name="Tyson G.W."/>
            <person name="Hugenholtz P."/>
            <person name="Polz M.F."/>
            <person name="Zhang T."/>
        </authorList>
    </citation>
    <scope>NUCLEOTIDE SEQUENCE</scope>
    <source>
        <strain evidence="1">HKST-UBA02</strain>
    </source>
</reference>
<gene>
    <name evidence="1" type="ORF">KDA27_02470</name>
</gene>